<name>A0A0E9UDM3_ANGAN</name>
<evidence type="ECO:0000313" key="1">
    <source>
        <dbReference type="EMBL" id="JAH63867.1"/>
    </source>
</evidence>
<dbReference type="AlphaFoldDB" id="A0A0E9UDM3"/>
<accession>A0A0E9UDM3</accession>
<sequence length="29" mass="3207">MSSGKKKKQQTTITAGLCCYFNQVLSKRG</sequence>
<proteinExistence type="predicted"/>
<protein>
    <submittedName>
        <fullName evidence="1">Uncharacterized protein</fullName>
    </submittedName>
</protein>
<organism evidence="1">
    <name type="scientific">Anguilla anguilla</name>
    <name type="common">European freshwater eel</name>
    <name type="synonym">Muraena anguilla</name>
    <dbReference type="NCBI Taxonomy" id="7936"/>
    <lineage>
        <taxon>Eukaryota</taxon>
        <taxon>Metazoa</taxon>
        <taxon>Chordata</taxon>
        <taxon>Craniata</taxon>
        <taxon>Vertebrata</taxon>
        <taxon>Euteleostomi</taxon>
        <taxon>Actinopterygii</taxon>
        <taxon>Neopterygii</taxon>
        <taxon>Teleostei</taxon>
        <taxon>Anguilliformes</taxon>
        <taxon>Anguillidae</taxon>
        <taxon>Anguilla</taxon>
    </lineage>
</organism>
<reference evidence="1" key="2">
    <citation type="journal article" date="2015" name="Fish Shellfish Immunol.">
        <title>Early steps in the European eel (Anguilla anguilla)-Vibrio vulnificus interaction in the gills: Role of the RtxA13 toxin.</title>
        <authorList>
            <person name="Callol A."/>
            <person name="Pajuelo D."/>
            <person name="Ebbesson L."/>
            <person name="Teles M."/>
            <person name="MacKenzie S."/>
            <person name="Amaro C."/>
        </authorList>
    </citation>
    <scope>NUCLEOTIDE SEQUENCE</scope>
</reference>
<reference evidence="1" key="1">
    <citation type="submission" date="2014-11" db="EMBL/GenBank/DDBJ databases">
        <authorList>
            <person name="Amaro Gonzalez C."/>
        </authorList>
    </citation>
    <scope>NUCLEOTIDE SEQUENCE</scope>
</reference>
<dbReference type="EMBL" id="GBXM01044710">
    <property type="protein sequence ID" value="JAH63867.1"/>
    <property type="molecule type" value="Transcribed_RNA"/>
</dbReference>